<name>A0A1F7RWN3_9BACT</name>
<dbReference type="InterPro" id="IPR011989">
    <property type="entry name" value="ARM-like"/>
</dbReference>
<dbReference type="Gene3D" id="1.25.10.10">
    <property type="entry name" value="Leucine-rich Repeat Variant"/>
    <property type="match status" value="2"/>
</dbReference>
<dbReference type="InterPro" id="IPR004155">
    <property type="entry name" value="PBS_lyase_HEAT"/>
</dbReference>
<dbReference type="Proteomes" id="UP000179266">
    <property type="component" value="Unassembled WGS sequence"/>
</dbReference>
<dbReference type="PANTHER" id="PTHR12697:SF5">
    <property type="entry name" value="DEOXYHYPUSINE HYDROXYLASE"/>
    <property type="match status" value="1"/>
</dbReference>
<reference evidence="2 3" key="1">
    <citation type="journal article" date="2016" name="Nat. Commun.">
        <title>Thousands of microbial genomes shed light on interconnected biogeochemical processes in an aquifer system.</title>
        <authorList>
            <person name="Anantharaman K."/>
            <person name="Brown C.T."/>
            <person name="Hug L.A."/>
            <person name="Sharon I."/>
            <person name="Castelle C.J."/>
            <person name="Probst A.J."/>
            <person name="Thomas B.C."/>
            <person name="Singh A."/>
            <person name="Wilkins M.J."/>
            <person name="Karaoz U."/>
            <person name="Brodie E.L."/>
            <person name="Williams K.H."/>
            <person name="Hubbard S.S."/>
            <person name="Banfield J.F."/>
        </authorList>
    </citation>
    <scope>NUCLEOTIDE SEQUENCE [LARGE SCALE GENOMIC DNA]</scope>
</reference>
<feature type="signal peptide" evidence="1">
    <location>
        <begin position="1"/>
        <end position="23"/>
    </location>
</feature>
<dbReference type="SUPFAM" id="SSF48371">
    <property type="entry name" value="ARM repeat"/>
    <property type="match status" value="1"/>
</dbReference>
<keyword evidence="1" id="KW-0732">Signal</keyword>
<dbReference type="InterPro" id="IPR016024">
    <property type="entry name" value="ARM-type_fold"/>
</dbReference>
<dbReference type="PANTHER" id="PTHR12697">
    <property type="entry name" value="PBS LYASE HEAT-LIKE PROTEIN"/>
    <property type="match status" value="1"/>
</dbReference>
<dbReference type="AlphaFoldDB" id="A0A1F7RWN3"/>
<organism evidence="2 3">
    <name type="scientific">Candidatus Schekmanbacteria bacterium RBG_13_48_7</name>
    <dbReference type="NCBI Taxonomy" id="1817878"/>
    <lineage>
        <taxon>Bacteria</taxon>
        <taxon>Candidatus Schekmaniibacteriota</taxon>
    </lineage>
</organism>
<dbReference type="EMBL" id="MGDD01000159">
    <property type="protein sequence ID" value="OGL45830.1"/>
    <property type="molecule type" value="Genomic_DNA"/>
</dbReference>
<feature type="chain" id="PRO_5009532289" description="HEAT repeat domain-containing protein" evidence="1">
    <location>
        <begin position="24"/>
        <end position="294"/>
    </location>
</feature>
<evidence type="ECO:0000313" key="3">
    <source>
        <dbReference type="Proteomes" id="UP000179266"/>
    </source>
</evidence>
<dbReference type="SMART" id="SM00567">
    <property type="entry name" value="EZ_HEAT"/>
    <property type="match status" value="4"/>
</dbReference>
<proteinExistence type="predicted"/>
<dbReference type="GO" id="GO:0016491">
    <property type="term" value="F:oxidoreductase activity"/>
    <property type="evidence" value="ECO:0007669"/>
    <property type="project" value="TreeGrafter"/>
</dbReference>
<evidence type="ECO:0000256" key="1">
    <source>
        <dbReference type="SAM" id="SignalP"/>
    </source>
</evidence>
<dbReference type="Pfam" id="PF13646">
    <property type="entry name" value="HEAT_2"/>
    <property type="match status" value="1"/>
</dbReference>
<sequence length="294" mass="33395">MRIRKLFICIVIVAGLIIFNSCAAKTGSGTKLTDVGKTDKVSSQSEEVAKLVEQLLGEKDEKNEARKKLIALGPAIIPDLITHYSSPVFTIRWEVSNILGYIKDPAGIEALVDRVERDLDPHIRWRSIWALLEIKDSSIPERFRKDLKSEDKMIRWNAAVGGSAFRVKETLPILNEGLTSRDGWVVWEAVNALGRINDESSVGRLRKILEGKDSHARREAIMSLIRMDYPGIRDLLLEYLGDDDPEVRCRVALALGKYRDEAVREALEKRLEVETQEMTIRNLKKVLKNYNKTQ</sequence>
<evidence type="ECO:0000313" key="2">
    <source>
        <dbReference type="EMBL" id="OGL45830.1"/>
    </source>
</evidence>
<protein>
    <recommendedName>
        <fullName evidence="4">HEAT repeat domain-containing protein</fullName>
    </recommendedName>
</protein>
<accession>A0A1F7RWN3</accession>
<gene>
    <name evidence="2" type="ORF">A2161_15160</name>
</gene>
<evidence type="ECO:0008006" key="4">
    <source>
        <dbReference type="Google" id="ProtNLM"/>
    </source>
</evidence>
<comment type="caution">
    <text evidence="2">The sequence shown here is derived from an EMBL/GenBank/DDBJ whole genome shotgun (WGS) entry which is preliminary data.</text>
</comment>